<accession>A0A2T4BBY9</accession>
<organism evidence="2 3">
    <name type="scientific">Trichoderma citrinoviride</name>
    <dbReference type="NCBI Taxonomy" id="58853"/>
    <lineage>
        <taxon>Eukaryota</taxon>
        <taxon>Fungi</taxon>
        <taxon>Dikarya</taxon>
        <taxon>Ascomycota</taxon>
        <taxon>Pezizomycotina</taxon>
        <taxon>Sordariomycetes</taxon>
        <taxon>Hypocreomycetidae</taxon>
        <taxon>Hypocreales</taxon>
        <taxon>Hypocreaceae</taxon>
        <taxon>Trichoderma</taxon>
    </lineage>
</organism>
<keyword evidence="1" id="KW-1133">Transmembrane helix</keyword>
<evidence type="ECO:0000313" key="2">
    <source>
        <dbReference type="EMBL" id="PTB66853.1"/>
    </source>
</evidence>
<dbReference type="RefSeq" id="XP_024750173.1">
    <property type="nucleotide sequence ID" value="XM_024898059.1"/>
</dbReference>
<keyword evidence="1" id="KW-0472">Membrane</keyword>
<name>A0A2T4BBY9_9HYPO</name>
<dbReference type="AlphaFoldDB" id="A0A2T4BBY9"/>
<keyword evidence="1" id="KW-0812">Transmembrane</keyword>
<sequence length="82" mass="9882">MEPNTRYRYRGPEWNATRFISVDVPPEPNRELEYWIAAVIFWSIMSILVVCFNFNGSWIPVVALFVVLFLAFQFIRFNFWEL</sequence>
<proteinExistence type="predicted"/>
<keyword evidence="3" id="KW-1185">Reference proteome</keyword>
<reference evidence="3" key="1">
    <citation type="submission" date="2016-07" db="EMBL/GenBank/DDBJ databases">
        <title>Multiple horizontal gene transfer events from other fungi enriched the ability of initially mycotrophic Trichoderma (Ascomycota) to feed on dead plant biomass.</title>
        <authorList>
            <consortium name="DOE Joint Genome Institute"/>
            <person name="Atanasova L."/>
            <person name="Chenthamara K."/>
            <person name="Zhang J."/>
            <person name="Grujic M."/>
            <person name="Henrissat B."/>
            <person name="Kuo A."/>
            <person name="Aerts A."/>
            <person name="Salamov A."/>
            <person name="Lipzen A."/>
            <person name="Labutti K."/>
            <person name="Barry K."/>
            <person name="Miao Y."/>
            <person name="Rahimi M.J."/>
            <person name="Shen Q."/>
            <person name="Grigoriev I.V."/>
            <person name="Kubicek C.P."/>
            <person name="Druzhinina I.S."/>
        </authorList>
    </citation>
    <scope>NUCLEOTIDE SEQUENCE [LARGE SCALE GENOMIC DNA]</scope>
    <source>
        <strain evidence="3">TUCIM 6016</strain>
    </source>
</reference>
<feature type="transmembrane region" description="Helical" evidence="1">
    <location>
        <begin position="61"/>
        <end position="79"/>
    </location>
</feature>
<evidence type="ECO:0000256" key="1">
    <source>
        <dbReference type="SAM" id="Phobius"/>
    </source>
</evidence>
<dbReference type="GeneID" id="36606177"/>
<dbReference type="EMBL" id="KZ680212">
    <property type="protein sequence ID" value="PTB66853.1"/>
    <property type="molecule type" value="Genomic_DNA"/>
</dbReference>
<protein>
    <submittedName>
        <fullName evidence="2">Uncharacterized protein</fullName>
    </submittedName>
</protein>
<gene>
    <name evidence="2" type="ORF">BBK36DRAFT_3994</name>
</gene>
<feature type="transmembrane region" description="Helical" evidence="1">
    <location>
        <begin position="34"/>
        <end position="54"/>
    </location>
</feature>
<dbReference type="OrthoDB" id="4900331at2759"/>
<dbReference type="Proteomes" id="UP000241546">
    <property type="component" value="Unassembled WGS sequence"/>
</dbReference>
<evidence type="ECO:0000313" key="3">
    <source>
        <dbReference type="Proteomes" id="UP000241546"/>
    </source>
</evidence>